<proteinExistence type="predicted"/>
<comment type="caution">
    <text evidence="8">The sequence shown here is derived from an EMBL/GenBank/DDBJ whole genome shotgun (WGS) entry which is preliminary data.</text>
</comment>
<feature type="transmembrane region" description="Helical" evidence="6">
    <location>
        <begin position="212"/>
        <end position="234"/>
    </location>
</feature>
<protein>
    <recommendedName>
        <fullName evidence="7">Citrate transporter-like domain-containing protein</fullName>
    </recommendedName>
</protein>
<keyword evidence="3 6" id="KW-0812">Transmembrane</keyword>
<dbReference type="STRING" id="7102.A0A2A4J283"/>
<evidence type="ECO:0000259" key="7">
    <source>
        <dbReference type="Pfam" id="PF03600"/>
    </source>
</evidence>
<feature type="transmembrane region" description="Helical" evidence="6">
    <location>
        <begin position="368"/>
        <end position="389"/>
    </location>
</feature>
<name>A0A2A4J283_HELVI</name>
<feature type="domain" description="Citrate transporter-like" evidence="7">
    <location>
        <begin position="73"/>
        <end position="445"/>
    </location>
</feature>
<evidence type="ECO:0000256" key="4">
    <source>
        <dbReference type="ARBA" id="ARBA00022989"/>
    </source>
</evidence>
<evidence type="ECO:0000256" key="2">
    <source>
        <dbReference type="ARBA" id="ARBA00022448"/>
    </source>
</evidence>
<feature type="transmembrane region" description="Helical" evidence="6">
    <location>
        <begin position="112"/>
        <end position="131"/>
    </location>
</feature>
<keyword evidence="5 6" id="KW-0472">Membrane</keyword>
<evidence type="ECO:0000313" key="8">
    <source>
        <dbReference type="EMBL" id="PCG66175.1"/>
    </source>
</evidence>
<keyword evidence="4 6" id="KW-1133">Transmembrane helix</keyword>
<keyword evidence="2" id="KW-0813">Transport</keyword>
<dbReference type="AlphaFoldDB" id="A0A2A4J283"/>
<dbReference type="PANTHER" id="PTHR10283">
    <property type="entry name" value="SOLUTE CARRIER FAMILY 13 MEMBER"/>
    <property type="match status" value="1"/>
</dbReference>
<dbReference type="Pfam" id="PF03600">
    <property type="entry name" value="CitMHS"/>
    <property type="match status" value="1"/>
</dbReference>
<dbReference type="PANTHER" id="PTHR10283:SF82">
    <property type="entry name" value="SOLUTE CARRIER FAMILY 13 MEMBER 2"/>
    <property type="match status" value="1"/>
</dbReference>
<evidence type="ECO:0000256" key="6">
    <source>
        <dbReference type="SAM" id="Phobius"/>
    </source>
</evidence>
<feature type="transmembrane region" description="Helical" evidence="6">
    <location>
        <begin position="152"/>
        <end position="172"/>
    </location>
</feature>
<organism evidence="8">
    <name type="scientific">Heliothis virescens</name>
    <name type="common">Tobacco budworm moth</name>
    <dbReference type="NCBI Taxonomy" id="7102"/>
    <lineage>
        <taxon>Eukaryota</taxon>
        <taxon>Metazoa</taxon>
        <taxon>Ecdysozoa</taxon>
        <taxon>Arthropoda</taxon>
        <taxon>Hexapoda</taxon>
        <taxon>Insecta</taxon>
        <taxon>Pterygota</taxon>
        <taxon>Neoptera</taxon>
        <taxon>Endopterygota</taxon>
        <taxon>Lepidoptera</taxon>
        <taxon>Glossata</taxon>
        <taxon>Ditrysia</taxon>
        <taxon>Noctuoidea</taxon>
        <taxon>Noctuidae</taxon>
        <taxon>Heliothinae</taxon>
        <taxon>Heliothis</taxon>
    </lineage>
</organism>
<feature type="transmembrane region" description="Helical" evidence="6">
    <location>
        <begin position="275"/>
        <end position="292"/>
    </location>
</feature>
<comment type="subcellular location">
    <subcellularLocation>
        <location evidence="1">Membrane</location>
        <topology evidence="1">Multi-pass membrane protein</topology>
    </subcellularLocation>
</comment>
<dbReference type="GO" id="GO:0005886">
    <property type="term" value="C:plasma membrane"/>
    <property type="evidence" value="ECO:0007669"/>
    <property type="project" value="TreeGrafter"/>
</dbReference>
<feature type="transmembrane region" description="Helical" evidence="6">
    <location>
        <begin position="65"/>
        <end position="92"/>
    </location>
</feature>
<feature type="transmembrane region" description="Helical" evidence="6">
    <location>
        <begin position="450"/>
        <end position="473"/>
    </location>
</feature>
<feature type="transmembrane region" description="Helical" evidence="6">
    <location>
        <begin position="494"/>
        <end position="517"/>
    </location>
</feature>
<dbReference type="InterPro" id="IPR004680">
    <property type="entry name" value="Cit_transptr-like_dom"/>
</dbReference>
<dbReference type="EMBL" id="NWSH01003522">
    <property type="protein sequence ID" value="PCG66175.1"/>
    <property type="molecule type" value="Genomic_DNA"/>
</dbReference>
<feature type="transmembrane region" description="Helical" evidence="6">
    <location>
        <begin position="410"/>
        <end position="438"/>
    </location>
</feature>
<gene>
    <name evidence="8" type="ORF">B5V51_8084</name>
</gene>
<evidence type="ECO:0000256" key="3">
    <source>
        <dbReference type="ARBA" id="ARBA00022692"/>
    </source>
</evidence>
<sequence length="544" mass="61197">MAPKKGYIPNPFKAKEPPRTPITGFGMRIKNVCFNNFRGLIGAIVPLCALSWQSEQNDHAKTVELVWMLMFWLFLVQPVAIPATGLVPVFLFPMAGVISSIEACSCYMNENIVLYLLTAMLLVLLNNSGVDRRIALWFVCSGDACQYSAKRLIFKFSSAAFFLSMFSNRLIITSVLTQYATSAITKLHVALQLCILQVFVPKDKEYPDIFNYLAYSAFAFPVAFLMFIFCFVYHMQLANSALQHCMPSAQMEELRSHFIRFKQEIPTKVSLHEKLSVLFLIIMLCMFFFRWCKWIDGWADFARSDEAPLLPKVKDATVAAIFVILLHTVPKSYSFFKFLDVEKKSELPPLKPESAILWWRFVDRNVNYAYYFVFGASLSLVYSSIKTGLAPIIAENMGTIITSKSWNDGLFLILFITSLLVNVMSSVPACTVFLPFVLCSSLDAAAPWPGKVYVAALGVGIASSFGFCCPFLYTPAYFCHHTGKVPIRKMIKYSFIPVWICLITLFVALMIWAPYLFDPEDSGVMPLDVPGAAPTTPAEPTPEN</sequence>
<evidence type="ECO:0000256" key="5">
    <source>
        <dbReference type="ARBA" id="ARBA00023136"/>
    </source>
</evidence>
<evidence type="ECO:0000256" key="1">
    <source>
        <dbReference type="ARBA" id="ARBA00004141"/>
    </source>
</evidence>
<accession>A0A2A4J283</accession>
<reference evidence="8" key="1">
    <citation type="submission" date="2017-09" db="EMBL/GenBank/DDBJ databases">
        <title>Contemporary evolution of a Lepidopteran species, Heliothis virescens, in response to modern agricultural practices.</title>
        <authorList>
            <person name="Fritz M.L."/>
            <person name="Deyonke A.M."/>
            <person name="Papanicolaou A."/>
            <person name="Micinski S."/>
            <person name="Westbrook J."/>
            <person name="Gould F."/>
        </authorList>
    </citation>
    <scope>NUCLEOTIDE SEQUENCE [LARGE SCALE GENOMIC DNA]</scope>
    <source>
        <strain evidence="8">HvINT-</strain>
        <tissue evidence="8">Whole body</tissue>
    </source>
</reference>
<dbReference type="GO" id="GO:0015137">
    <property type="term" value="F:citrate transmembrane transporter activity"/>
    <property type="evidence" value="ECO:0007669"/>
    <property type="project" value="TreeGrafter"/>
</dbReference>
<dbReference type="GO" id="GO:0015141">
    <property type="term" value="F:succinate transmembrane transporter activity"/>
    <property type="evidence" value="ECO:0007669"/>
    <property type="project" value="TreeGrafter"/>
</dbReference>